<dbReference type="RefSeq" id="XP_021823718.1">
    <property type="nucleotide sequence ID" value="XM_021968026.1"/>
</dbReference>
<name>A0A6P5T959_PRUAV</name>
<dbReference type="Gene3D" id="3.10.129.10">
    <property type="entry name" value="Hotdog Thioesterase"/>
    <property type="match status" value="2"/>
</dbReference>
<dbReference type="KEGG" id="pavi:110764963"/>
<dbReference type="SUPFAM" id="SSF54637">
    <property type="entry name" value="Thioesterase/thiol ester dehydrase-isomerase"/>
    <property type="match status" value="1"/>
</dbReference>
<organism evidence="1 2">
    <name type="scientific">Prunus avium</name>
    <name type="common">Cherry</name>
    <name type="synonym">Cerasus avium</name>
    <dbReference type="NCBI Taxonomy" id="42229"/>
    <lineage>
        <taxon>Eukaryota</taxon>
        <taxon>Viridiplantae</taxon>
        <taxon>Streptophyta</taxon>
        <taxon>Embryophyta</taxon>
        <taxon>Tracheophyta</taxon>
        <taxon>Spermatophyta</taxon>
        <taxon>Magnoliopsida</taxon>
        <taxon>eudicotyledons</taxon>
        <taxon>Gunneridae</taxon>
        <taxon>Pentapetalae</taxon>
        <taxon>rosids</taxon>
        <taxon>fabids</taxon>
        <taxon>Rosales</taxon>
        <taxon>Rosaceae</taxon>
        <taxon>Amygdaloideae</taxon>
        <taxon>Amygdaleae</taxon>
        <taxon>Prunus</taxon>
    </lineage>
</organism>
<evidence type="ECO:0000313" key="1">
    <source>
        <dbReference type="Proteomes" id="UP000515124"/>
    </source>
</evidence>
<evidence type="ECO:0000313" key="2">
    <source>
        <dbReference type="RefSeq" id="XP_021823718.1"/>
    </source>
</evidence>
<dbReference type="GeneID" id="110764963"/>
<keyword evidence="1" id="KW-1185">Reference proteome</keyword>
<dbReference type="GO" id="GO:0047617">
    <property type="term" value="F:fatty acyl-CoA hydrolase activity"/>
    <property type="evidence" value="ECO:0007669"/>
    <property type="project" value="InterPro"/>
</dbReference>
<feature type="non-terminal residue" evidence="2">
    <location>
        <position position="1"/>
    </location>
</feature>
<dbReference type="InterPro" id="IPR039298">
    <property type="entry name" value="ACOT13"/>
</dbReference>
<reference evidence="2" key="1">
    <citation type="submission" date="2025-08" db="UniProtKB">
        <authorList>
            <consortium name="RefSeq"/>
        </authorList>
    </citation>
    <scope>IDENTIFICATION</scope>
</reference>
<protein>
    <submittedName>
        <fullName evidence="2">Uncharacterized protein LOC110764963</fullName>
    </submittedName>
</protein>
<dbReference type="InterPro" id="IPR029069">
    <property type="entry name" value="HotDog_dom_sf"/>
</dbReference>
<accession>A0A6P5T959</accession>
<dbReference type="PANTHER" id="PTHR21660">
    <property type="entry name" value="THIOESTERASE SUPERFAMILY MEMBER-RELATED"/>
    <property type="match status" value="1"/>
</dbReference>
<sequence>SLGTFVEHVQCTQEVNKLLAKGSAIARLRPPQPNAGIPGFWRNEETSIESVKKFLEKEGEMAMTMDGLPDKFFESFIMKGIKVDLLEPGRIVYSFKVTPRLLKGGNFMHGAAYAYPGEEVEIEAKALRVWKAVGVASVELRKKKTCKIIAQGRHTKYLAFANKI</sequence>
<dbReference type="PANTHER" id="PTHR21660:SF47">
    <property type="entry name" value="F19P19.27 PROTEIN"/>
    <property type="match status" value="1"/>
</dbReference>
<proteinExistence type="predicted"/>
<dbReference type="CDD" id="cd03443">
    <property type="entry name" value="PaaI_thioesterase"/>
    <property type="match status" value="1"/>
</dbReference>
<dbReference type="AlphaFoldDB" id="A0A6P5T959"/>
<gene>
    <name evidence="2" type="primary">LOC110764963</name>
</gene>
<dbReference type="Proteomes" id="UP000515124">
    <property type="component" value="Unplaced"/>
</dbReference>